<evidence type="ECO:0000313" key="2">
    <source>
        <dbReference type="EMBL" id="EJK72582.1"/>
    </source>
</evidence>
<reference evidence="2 3" key="1">
    <citation type="journal article" date="2012" name="Genome Biol.">
        <title>Genome and low-iron response of an oceanic diatom adapted to chronic iron limitation.</title>
        <authorList>
            <person name="Lommer M."/>
            <person name="Specht M."/>
            <person name="Roy A.S."/>
            <person name="Kraemer L."/>
            <person name="Andreson R."/>
            <person name="Gutowska M.A."/>
            <person name="Wolf J."/>
            <person name="Bergner S.V."/>
            <person name="Schilhabel M.B."/>
            <person name="Klostermeier U.C."/>
            <person name="Beiko R.G."/>
            <person name="Rosenstiel P."/>
            <person name="Hippler M."/>
            <person name="Laroche J."/>
        </authorList>
    </citation>
    <scope>NUCLEOTIDE SEQUENCE [LARGE SCALE GENOMIC DNA]</scope>
    <source>
        <strain evidence="2 3">CCMP1005</strain>
    </source>
</reference>
<accession>K0TMC2</accession>
<organism evidence="2 3">
    <name type="scientific">Thalassiosira oceanica</name>
    <name type="common">Marine diatom</name>
    <dbReference type="NCBI Taxonomy" id="159749"/>
    <lineage>
        <taxon>Eukaryota</taxon>
        <taxon>Sar</taxon>
        <taxon>Stramenopiles</taxon>
        <taxon>Ochrophyta</taxon>
        <taxon>Bacillariophyta</taxon>
        <taxon>Coscinodiscophyceae</taxon>
        <taxon>Thalassiosirophycidae</taxon>
        <taxon>Thalassiosirales</taxon>
        <taxon>Thalassiosiraceae</taxon>
        <taxon>Thalassiosira</taxon>
    </lineage>
</organism>
<feature type="compositionally biased region" description="Basic and acidic residues" evidence="1">
    <location>
        <begin position="112"/>
        <end position="124"/>
    </location>
</feature>
<feature type="compositionally biased region" description="Polar residues" evidence="1">
    <location>
        <begin position="101"/>
        <end position="111"/>
    </location>
</feature>
<name>K0TMC2_THAOC</name>
<comment type="caution">
    <text evidence="2">The sequence shown here is derived from an EMBL/GenBank/DDBJ whole genome shotgun (WGS) entry which is preliminary data.</text>
</comment>
<evidence type="ECO:0000313" key="3">
    <source>
        <dbReference type="Proteomes" id="UP000266841"/>
    </source>
</evidence>
<dbReference type="AlphaFoldDB" id="K0TMC2"/>
<feature type="region of interest" description="Disordered" evidence="1">
    <location>
        <begin position="88"/>
        <end position="129"/>
    </location>
</feature>
<dbReference type="Proteomes" id="UP000266841">
    <property type="component" value="Unassembled WGS sequence"/>
</dbReference>
<evidence type="ECO:0000256" key="1">
    <source>
        <dbReference type="SAM" id="MobiDB-lite"/>
    </source>
</evidence>
<dbReference type="EMBL" id="AGNL01005620">
    <property type="protein sequence ID" value="EJK72582.1"/>
    <property type="molecule type" value="Genomic_DNA"/>
</dbReference>
<keyword evidence="3" id="KW-1185">Reference proteome</keyword>
<sequence length="291" mass="31111">MAQACIVVRFDPGMVSRSARSISHNKSRRMKDTTAISLLLALAPATLTASSACVNPGSIGSKGECVNFCQGAVWAACGARSASAHAPGAETACPRARTSRHSPTTSTASPKTDQRPNDSGKDPNAESAPALDGFTFVGMGKCVNKNGMEYIHKKMSVGYNMTALWCAGRCRNEAERVDDTPNYAISMVGFEWGGTIAYEHTKYYSEYACLCLTDVTTRYQPDSKPLGPIANVETIDNNGVEPYCYSYDAYSPVTLAPTQQPSYVKNGQSSVKGYLGRIKVGLIVASVLMVV</sequence>
<gene>
    <name evidence="2" type="ORF">THAOC_05876</name>
</gene>
<proteinExistence type="predicted"/>
<protein>
    <submittedName>
        <fullName evidence="2">Uncharacterized protein</fullName>
    </submittedName>
</protein>